<keyword evidence="7 9" id="KW-0472">Membrane</keyword>
<keyword evidence="8 11" id="KW-0496">Mitochondrion</keyword>
<comment type="subcellular location">
    <subcellularLocation>
        <location evidence="1">Membrane</location>
        <topology evidence="1">Multi-pass membrane protein</topology>
    </subcellularLocation>
</comment>
<evidence type="ECO:0000256" key="5">
    <source>
        <dbReference type="ARBA" id="ARBA00022967"/>
    </source>
</evidence>
<dbReference type="GO" id="GO:0006123">
    <property type="term" value="P:mitochondrial electron transport, cytochrome c to oxygen"/>
    <property type="evidence" value="ECO:0007669"/>
    <property type="project" value="TreeGrafter"/>
</dbReference>
<proteinExistence type="inferred from homology"/>
<evidence type="ECO:0000256" key="3">
    <source>
        <dbReference type="ARBA" id="ARBA00015944"/>
    </source>
</evidence>
<protein>
    <recommendedName>
        <fullName evidence="3 8">Cytochrome c oxidase subunit 3</fullName>
    </recommendedName>
</protein>
<feature type="transmembrane region" description="Helical" evidence="9">
    <location>
        <begin position="134"/>
        <end position="154"/>
    </location>
</feature>
<evidence type="ECO:0000259" key="10">
    <source>
        <dbReference type="PROSITE" id="PS50253"/>
    </source>
</evidence>
<reference evidence="11" key="1">
    <citation type="journal article" date="2012" name="PLoS ONE">
        <title>Separate Origins of Group I Introns in Two Mitochondrial Genes of the Katablepharid Leucocryptos marina.</title>
        <authorList>
            <person name="Nishimura Y."/>
            <person name="Kamikawa R."/>
            <person name="Hashimoto T."/>
            <person name="Inagaki Y."/>
        </authorList>
    </citation>
    <scope>NUCLEOTIDE SEQUENCE</scope>
    <source>
        <strain evidence="11">NIES-1335</strain>
    </source>
</reference>
<feature type="transmembrane region" description="Helical" evidence="9">
    <location>
        <begin position="247"/>
        <end position="267"/>
    </location>
</feature>
<dbReference type="Gene3D" id="1.20.120.80">
    <property type="entry name" value="Cytochrome c oxidase, subunit III, four-helix bundle"/>
    <property type="match status" value="1"/>
</dbReference>
<dbReference type="EMBL" id="AB693966">
    <property type="protein sequence ID" value="BAM16492.1"/>
    <property type="molecule type" value="Genomic_DNA"/>
</dbReference>
<evidence type="ECO:0000256" key="9">
    <source>
        <dbReference type="SAM" id="Phobius"/>
    </source>
</evidence>
<organism evidence="11">
    <name type="scientific">Leucocryptos marina</name>
    <name type="common">Marine flagellate</name>
    <name type="synonym">Bodo marinus</name>
    <dbReference type="NCBI Taxonomy" id="299206"/>
    <lineage>
        <taxon>Eukaryota</taxon>
        <taxon>Cryptophyceae</taxon>
        <taxon>Kathablepharidacea</taxon>
        <taxon>Katablepharidaceae</taxon>
        <taxon>Leucocryptos</taxon>
    </lineage>
</organism>
<evidence type="ECO:0000256" key="1">
    <source>
        <dbReference type="ARBA" id="ARBA00004141"/>
    </source>
</evidence>
<dbReference type="InterPro" id="IPR000298">
    <property type="entry name" value="Cyt_c_oxidase-like_su3"/>
</dbReference>
<evidence type="ECO:0000313" key="12">
    <source>
        <dbReference type="EMBL" id="BBQ05415.1"/>
    </source>
</evidence>
<dbReference type="Gene3D" id="1.10.287.70">
    <property type="match status" value="1"/>
</dbReference>
<dbReference type="Pfam" id="PF00510">
    <property type="entry name" value="COX3"/>
    <property type="match status" value="1"/>
</dbReference>
<dbReference type="GeneID" id="43959809"/>
<comment type="similarity">
    <text evidence="2 8">Belongs to the cytochrome c oxidase subunit 3 family.</text>
</comment>
<feature type="transmembrane region" description="Helical" evidence="9">
    <location>
        <begin position="166"/>
        <end position="186"/>
    </location>
</feature>
<keyword evidence="4 8" id="KW-0812">Transmembrane</keyword>
<dbReference type="GO" id="GO:0004129">
    <property type="term" value="F:cytochrome-c oxidase activity"/>
    <property type="evidence" value="ECO:0007669"/>
    <property type="project" value="InterPro"/>
</dbReference>
<dbReference type="InterPro" id="IPR033945">
    <property type="entry name" value="Cyt_c_oxase_su3_dom"/>
</dbReference>
<keyword evidence="5" id="KW-1278">Translocase</keyword>
<dbReference type="RefSeq" id="YP_009730085.1">
    <property type="nucleotide sequence ID" value="NC_045933.1"/>
</dbReference>
<dbReference type="GO" id="GO:0005739">
    <property type="term" value="C:mitochondrion"/>
    <property type="evidence" value="ECO:0007669"/>
    <property type="project" value="TreeGrafter"/>
</dbReference>
<geneLocation type="mitochondrion" evidence="11"/>
<dbReference type="EMBL" id="LC515368">
    <property type="protein sequence ID" value="BBQ05415.1"/>
    <property type="molecule type" value="Genomic_DNA"/>
</dbReference>
<evidence type="ECO:0000256" key="4">
    <source>
        <dbReference type="ARBA" id="ARBA00022692"/>
    </source>
</evidence>
<dbReference type="GO" id="GO:0016020">
    <property type="term" value="C:membrane"/>
    <property type="evidence" value="ECO:0007669"/>
    <property type="project" value="UniProtKB-SubCell"/>
</dbReference>
<dbReference type="PANTHER" id="PTHR11403:SF7">
    <property type="entry name" value="CYTOCHROME C OXIDASE SUBUNIT 3"/>
    <property type="match status" value="1"/>
</dbReference>
<dbReference type="CDD" id="cd01665">
    <property type="entry name" value="Cyt_c_Oxidase_III"/>
    <property type="match status" value="1"/>
</dbReference>
<evidence type="ECO:0000256" key="2">
    <source>
        <dbReference type="ARBA" id="ARBA00010581"/>
    </source>
</evidence>
<feature type="transmembrane region" description="Helical" evidence="9">
    <location>
        <begin position="92"/>
        <end position="114"/>
    </location>
</feature>
<sequence>MSSTNLANIRHPYHLVDPSPQPFVISFALLMITTGTVLYMHGLPVWMFVLPLGWAWLIWICVDWFKTIVTEATFMGYHTEKVQFSHRTGIKLFIASEVMFFFSFFWAFFASSLSPSIWIFQQYPPEGIDVISPWGIPLANTVILLSSGATVTWSHYAIRGGELAQAIYSLQLTIILAIVFTALQGFEYVHATFTISDSIFGTCFYMLTGFHGFHVIVGTIWLTVCLFRMGRRHFKPNHHIGYEGAIWYWHFVDVVWLFLFVVVYWWGGK</sequence>
<evidence type="ECO:0000256" key="7">
    <source>
        <dbReference type="ARBA" id="ARBA00023136"/>
    </source>
</evidence>
<comment type="function">
    <text evidence="8">Component of the cytochrome c oxidase, the last enzyme in the mitochondrial electron transport chain which drives oxidative phosphorylation. The respiratory chain contains 3 multisubunit complexes succinate dehydrogenase (complex II, CII), ubiquinol-cytochrome c oxidoreductase (cytochrome b-c1 complex, complex III, CIII) and cytochrome c oxidase (complex IV, CIV), that cooperate to transfer electrons derived from NADH and succinate to molecular oxygen, creating an electrochemical gradient over the inner membrane that drives transmembrane transport and the ATP synthase. Cytochrome c oxidase is the component of the respiratory chain that catalyzes the reduction of oxygen to water. Electrons originating from reduced cytochrome c in the intermembrane space (IMS) are transferred via the dinuclear copper A center (CU(A)) of subunit 2 and heme A of subunit 1 to the active site in subunit 1, a binuclear center (BNC) formed by heme A3 and copper B (CU(B)). The BNC reduces molecular oxygen to 2 water molecules using 4 electrons from cytochrome c in the IMS and 4 protons from the mitochondrial matrix.</text>
</comment>
<evidence type="ECO:0000313" key="11">
    <source>
        <dbReference type="EMBL" id="BAM16492.1"/>
    </source>
</evidence>
<feature type="transmembrane region" description="Helical" evidence="9">
    <location>
        <begin position="198"/>
        <end position="227"/>
    </location>
</feature>
<keyword evidence="6 9" id="KW-1133">Transmembrane helix</keyword>
<dbReference type="PROSITE" id="PS50253">
    <property type="entry name" value="COX3"/>
    <property type="match status" value="1"/>
</dbReference>
<feature type="transmembrane region" description="Helical" evidence="9">
    <location>
        <begin position="21"/>
        <end position="39"/>
    </location>
</feature>
<dbReference type="PANTHER" id="PTHR11403">
    <property type="entry name" value="CYTOCHROME C OXIDASE SUBUNIT III"/>
    <property type="match status" value="1"/>
</dbReference>
<reference evidence="12" key="2">
    <citation type="submission" date="2019-12" db="EMBL/GenBank/DDBJ databases">
        <title>Mitochondrial genomes of Hemiarma marina and Leucocryptos marina revised the evolution of cytochrome c maturation in Cryptista.</title>
        <authorList>
            <person name="Nishimura Y."/>
            <person name="Kume K."/>
            <person name="Sonehara K."/>
            <person name="Tanifuji G."/>
            <person name="Shiratori T."/>
            <person name="Ishida K."/>
            <person name="Hashimoto T."/>
            <person name="Inagaki Y."/>
            <person name="Ohkuma M."/>
        </authorList>
    </citation>
    <scope>NUCLEOTIDE SEQUENCE</scope>
    <source>
        <strain evidence="12">NIES-1335</strain>
    </source>
</reference>
<dbReference type="FunFam" id="1.20.120.80:FF:000002">
    <property type="entry name" value="Cytochrome c oxidase subunit 3"/>
    <property type="match status" value="1"/>
</dbReference>
<dbReference type="AlphaFoldDB" id="I4DF02"/>
<accession>I4DF02</accession>
<feature type="domain" description="Heme-copper oxidase subunit III family profile" evidence="10">
    <location>
        <begin position="9"/>
        <end position="268"/>
    </location>
</feature>
<gene>
    <name evidence="11" type="primary">cox3</name>
</gene>
<evidence type="ECO:0000256" key="6">
    <source>
        <dbReference type="ARBA" id="ARBA00022989"/>
    </source>
</evidence>
<dbReference type="InterPro" id="IPR035973">
    <property type="entry name" value="Cyt_c_oxidase_su3-like_sf"/>
</dbReference>
<name>I4DF02_LEUMA</name>
<dbReference type="InterPro" id="IPR024791">
    <property type="entry name" value="Cyt_c/ubiquinol_Oxase_su3"/>
</dbReference>
<dbReference type="InterPro" id="IPR013833">
    <property type="entry name" value="Cyt_c_oxidase_su3_a-hlx"/>
</dbReference>
<dbReference type="SUPFAM" id="SSF81452">
    <property type="entry name" value="Cytochrome c oxidase subunit III-like"/>
    <property type="match status" value="1"/>
</dbReference>
<evidence type="ECO:0000256" key="8">
    <source>
        <dbReference type="RuleBase" id="RU003375"/>
    </source>
</evidence>